<gene>
    <name evidence="4" type="ORF">HIM_06286</name>
</gene>
<dbReference type="Proteomes" id="UP000054481">
    <property type="component" value="Unassembled WGS sequence"/>
</dbReference>
<feature type="compositionally biased region" description="Polar residues" evidence="1">
    <location>
        <begin position="527"/>
        <end position="536"/>
    </location>
</feature>
<evidence type="ECO:0000256" key="2">
    <source>
        <dbReference type="SAM" id="Phobius"/>
    </source>
</evidence>
<dbReference type="OrthoDB" id="5361565at2759"/>
<feature type="compositionally biased region" description="Basic and acidic residues" evidence="1">
    <location>
        <begin position="435"/>
        <end position="444"/>
    </location>
</feature>
<accession>A0A0F7ZNS9</accession>
<feature type="transmembrane region" description="Helical" evidence="2">
    <location>
        <begin position="456"/>
        <end position="478"/>
    </location>
</feature>
<feature type="region of interest" description="Disordered" evidence="1">
    <location>
        <begin position="523"/>
        <end position="545"/>
    </location>
</feature>
<sequence length="545" mass="59818">MRPKKASVLLTPALLVATQDCFPGPISIPLINATLANGKSRRGVNIKVGTPQQEFAFLPKWDNNNTFLYGSECDSVELTHSNDACKTFRGGVYEDKSDSKGTLASSSVKPPPDLWSSKTYDIFTETLDLGGNNSLRNFPLAAPKNYKDWNLQAYDPQNIIGLGPGSTLIEACRKAGRIASDSIGFYWGLDGVLDKDQTTGSFVLGGFDKGKTYGNGRTEHLTDQPDCPSRMAVTLRDIVLNFPNGTDASIFPKENGGEILAACIIPERPSLMDMPLTPYFYNLLQKIGNEEWSRSTGVDWWNVILNPALPLFQGDLTLVLNNDLQIRIPNHQLIFPKRYIDKDGNLAVNSSQPVLRINSLQNTTANVLPVIGRYFFTSAYLFLNRDAQQFTLWQANPTSEENLVPVNSKNEVVPIAPGCTIHTETSPRPNPKGDQGIKQDENRQTESPAASLSPGAIAGIAVAGAALVAIAVGVIWWFRLRRRKRDASVDIVGPGARQDEHERLQELKTSAIGWPSQGYPHFIPQEMPSQSTNQTAELPAVPVTR</sequence>
<evidence type="ECO:0000313" key="4">
    <source>
        <dbReference type="EMBL" id="KJZ74280.1"/>
    </source>
</evidence>
<feature type="region of interest" description="Disordered" evidence="1">
    <location>
        <begin position="419"/>
        <end position="451"/>
    </location>
</feature>
<keyword evidence="2" id="KW-0812">Transmembrane</keyword>
<dbReference type="InterPro" id="IPR021109">
    <property type="entry name" value="Peptidase_aspartic_dom_sf"/>
</dbReference>
<evidence type="ECO:0000313" key="5">
    <source>
        <dbReference type="Proteomes" id="UP000054481"/>
    </source>
</evidence>
<organism evidence="4 5">
    <name type="scientific">Hirsutella minnesotensis 3608</name>
    <dbReference type="NCBI Taxonomy" id="1043627"/>
    <lineage>
        <taxon>Eukaryota</taxon>
        <taxon>Fungi</taxon>
        <taxon>Dikarya</taxon>
        <taxon>Ascomycota</taxon>
        <taxon>Pezizomycotina</taxon>
        <taxon>Sordariomycetes</taxon>
        <taxon>Hypocreomycetidae</taxon>
        <taxon>Hypocreales</taxon>
        <taxon>Ophiocordycipitaceae</taxon>
        <taxon>Hirsutella</taxon>
    </lineage>
</organism>
<dbReference type="AlphaFoldDB" id="A0A0F7ZNS9"/>
<keyword evidence="5" id="KW-1185">Reference proteome</keyword>
<feature type="chain" id="PRO_5002525932" description="Peptidase A1 domain-containing protein" evidence="3">
    <location>
        <begin position="19"/>
        <end position="545"/>
    </location>
</feature>
<keyword evidence="2" id="KW-1133">Transmembrane helix</keyword>
<name>A0A0F7ZNS9_9HYPO</name>
<dbReference type="Gene3D" id="2.40.70.10">
    <property type="entry name" value="Acid Proteases"/>
    <property type="match status" value="2"/>
</dbReference>
<evidence type="ECO:0000256" key="3">
    <source>
        <dbReference type="SAM" id="SignalP"/>
    </source>
</evidence>
<reference evidence="4 5" key="1">
    <citation type="journal article" date="2014" name="Genome Biol. Evol.">
        <title>Comparative genomics and transcriptomics analyses reveal divergent lifestyle features of nematode endoparasitic fungus Hirsutella minnesotensis.</title>
        <authorList>
            <person name="Lai Y."/>
            <person name="Liu K."/>
            <person name="Zhang X."/>
            <person name="Zhang X."/>
            <person name="Li K."/>
            <person name="Wang N."/>
            <person name="Shu C."/>
            <person name="Wu Y."/>
            <person name="Wang C."/>
            <person name="Bushley K.E."/>
            <person name="Xiang M."/>
            <person name="Liu X."/>
        </authorList>
    </citation>
    <scope>NUCLEOTIDE SEQUENCE [LARGE SCALE GENOMIC DNA]</scope>
    <source>
        <strain evidence="4 5">3608</strain>
    </source>
</reference>
<evidence type="ECO:0000256" key="1">
    <source>
        <dbReference type="SAM" id="MobiDB-lite"/>
    </source>
</evidence>
<protein>
    <recommendedName>
        <fullName evidence="6">Peptidase A1 domain-containing protein</fullName>
    </recommendedName>
</protein>
<proteinExistence type="predicted"/>
<keyword evidence="3" id="KW-0732">Signal</keyword>
<keyword evidence="2" id="KW-0472">Membrane</keyword>
<dbReference type="SUPFAM" id="SSF50630">
    <property type="entry name" value="Acid proteases"/>
    <property type="match status" value="1"/>
</dbReference>
<evidence type="ECO:0008006" key="6">
    <source>
        <dbReference type="Google" id="ProtNLM"/>
    </source>
</evidence>
<dbReference type="EMBL" id="KQ030527">
    <property type="protein sequence ID" value="KJZ74280.1"/>
    <property type="molecule type" value="Genomic_DNA"/>
</dbReference>
<feature type="signal peptide" evidence="3">
    <location>
        <begin position="1"/>
        <end position="18"/>
    </location>
</feature>